<evidence type="ECO:0000256" key="1">
    <source>
        <dbReference type="SAM" id="MobiDB-lite"/>
    </source>
</evidence>
<name>A0A8X7V748_BRACI</name>
<dbReference type="EMBL" id="JAAMPC010000007">
    <property type="protein sequence ID" value="KAG2304844.1"/>
    <property type="molecule type" value="Genomic_DNA"/>
</dbReference>
<gene>
    <name evidence="2" type="ORF">Bca52824_033495</name>
</gene>
<keyword evidence="3" id="KW-1185">Reference proteome</keyword>
<proteinExistence type="predicted"/>
<accession>A0A8X7V748</accession>
<evidence type="ECO:0000313" key="3">
    <source>
        <dbReference type="Proteomes" id="UP000886595"/>
    </source>
</evidence>
<dbReference type="AlphaFoldDB" id="A0A8X7V748"/>
<feature type="compositionally biased region" description="Basic and acidic residues" evidence="1">
    <location>
        <begin position="40"/>
        <end position="62"/>
    </location>
</feature>
<protein>
    <submittedName>
        <fullName evidence="2">Uncharacterized protein</fullName>
    </submittedName>
</protein>
<reference evidence="2 3" key="1">
    <citation type="submission" date="2020-02" db="EMBL/GenBank/DDBJ databases">
        <authorList>
            <person name="Ma Q."/>
            <person name="Huang Y."/>
            <person name="Song X."/>
            <person name="Pei D."/>
        </authorList>
    </citation>
    <scope>NUCLEOTIDE SEQUENCE [LARGE SCALE GENOMIC DNA]</scope>
    <source>
        <strain evidence="2">Sxm20200214</strain>
        <tissue evidence="2">Leaf</tissue>
    </source>
</reference>
<evidence type="ECO:0000313" key="2">
    <source>
        <dbReference type="EMBL" id="KAG2304844.1"/>
    </source>
</evidence>
<organism evidence="2 3">
    <name type="scientific">Brassica carinata</name>
    <name type="common">Ethiopian mustard</name>
    <name type="synonym">Abyssinian cabbage</name>
    <dbReference type="NCBI Taxonomy" id="52824"/>
    <lineage>
        <taxon>Eukaryota</taxon>
        <taxon>Viridiplantae</taxon>
        <taxon>Streptophyta</taxon>
        <taxon>Embryophyta</taxon>
        <taxon>Tracheophyta</taxon>
        <taxon>Spermatophyta</taxon>
        <taxon>Magnoliopsida</taxon>
        <taxon>eudicotyledons</taxon>
        <taxon>Gunneridae</taxon>
        <taxon>Pentapetalae</taxon>
        <taxon>rosids</taxon>
        <taxon>malvids</taxon>
        <taxon>Brassicales</taxon>
        <taxon>Brassicaceae</taxon>
        <taxon>Brassiceae</taxon>
        <taxon>Brassica</taxon>
    </lineage>
</organism>
<feature type="region of interest" description="Disordered" evidence="1">
    <location>
        <begin position="29"/>
        <end position="71"/>
    </location>
</feature>
<comment type="caution">
    <text evidence="2">The sequence shown here is derived from an EMBL/GenBank/DDBJ whole genome shotgun (WGS) entry which is preliminary data.</text>
</comment>
<dbReference type="Proteomes" id="UP000886595">
    <property type="component" value="Unassembled WGS sequence"/>
</dbReference>
<sequence>MNNDFSGPMPQFHTSIFFADAYRSLVRKDAGFDDPSEPVSHSETRNPPEVLENREDPSKDVVDGSSLLHSK</sequence>